<dbReference type="Pfam" id="PF00072">
    <property type="entry name" value="Response_reg"/>
    <property type="match status" value="1"/>
</dbReference>
<dbReference type="Gene3D" id="3.40.50.2300">
    <property type="match status" value="1"/>
</dbReference>
<dbReference type="GO" id="GO:0006355">
    <property type="term" value="P:regulation of DNA-templated transcription"/>
    <property type="evidence" value="ECO:0007669"/>
    <property type="project" value="InterPro"/>
</dbReference>
<dbReference type="SUPFAM" id="SSF52172">
    <property type="entry name" value="CheY-like"/>
    <property type="match status" value="1"/>
</dbReference>
<accession>A0A5M6DR25</accession>
<dbReference type="GO" id="GO:0000976">
    <property type="term" value="F:transcription cis-regulatory region binding"/>
    <property type="evidence" value="ECO:0007669"/>
    <property type="project" value="TreeGrafter"/>
</dbReference>
<keyword evidence="5" id="KW-0804">Transcription</keyword>
<sequence length="354" mass="40183">MTTKILLIEDSQDIRENIAEILTLANYTVLEAENGKVGVELAKAELPDLIICDIMMPQLDGYGVLHMLSKNPATSGIPFIFLTAKSEKEDFRKGMNLGADDYLIKPFDDLELLDAIEMRLKKSQILKADFQKNAEGLNNFIQEARGLEELNKLLADERKISQVRKKQPLFAEGNYPNALFFLNKGKVKTYKTNAEGREYITSLYKAGDFIGYVDLLEDQPYRESAVALEDSEICLIPKEDFFSLLYNNRNVANKFIKILSDNLADKEERLLKLAYNSVRKRVAESLLLVEKQYQQDKGKNFQVTISREDLANIVGASKETVIRTLADFKDEKLIDINGGKIVILNSDKLARLRN</sequence>
<reference evidence="10 11" key="1">
    <citation type="submission" date="2019-09" db="EMBL/GenBank/DDBJ databases">
        <title>Genome sequence and assembly of Adhaeribacter sp.</title>
        <authorList>
            <person name="Chhetri G."/>
        </authorList>
    </citation>
    <scope>NUCLEOTIDE SEQUENCE [LARGE SCALE GENOMIC DNA]</scope>
    <source>
        <strain evidence="10 11">DK36</strain>
    </source>
</reference>
<dbReference type="PRINTS" id="PR00034">
    <property type="entry name" value="HTHCRP"/>
</dbReference>
<dbReference type="EMBL" id="VWSF01000002">
    <property type="protein sequence ID" value="KAA5548650.1"/>
    <property type="molecule type" value="Genomic_DNA"/>
</dbReference>
<feature type="domain" description="Cyclic nucleotide-binding" evidence="7">
    <location>
        <begin position="154"/>
        <end position="262"/>
    </location>
</feature>
<feature type="modified residue" description="4-aspartylphosphate" evidence="6">
    <location>
        <position position="53"/>
    </location>
</feature>
<gene>
    <name evidence="10" type="ORF">F0145_03805</name>
</gene>
<proteinExistence type="predicted"/>
<dbReference type="Proteomes" id="UP000323426">
    <property type="component" value="Unassembled WGS sequence"/>
</dbReference>
<dbReference type="CDD" id="cd17574">
    <property type="entry name" value="REC_OmpR"/>
    <property type="match status" value="1"/>
</dbReference>
<evidence type="ECO:0000256" key="2">
    <source>
        <dbReference type="ARBA" id="ARBA00023012"/>
    </source>
</evidence>
<feature type="domain" description="HTH crp-type" evidence="9">
    <location>
        <begin position="276"/>
        <end position="347"/>
    </location>
</feature>
<evidence type="ECO:0000259" key="7">
    <source>
        <dbReference type="PROSITE" id="PS50042"/>
    </source>
</evidence>
<dbReference type="CDD" id="cd00038">
    <property type="entry name" value="CAP_ED"/>
    <property type="match status" value="1"/>
</dbReference>
<dbReference type="InterPro" id="IPR018490">
    <property type="entry name" value="cNMP-bd_dom_sf"/>
</dbReference>
<feature type="domain" description="Response regulatory" evidence="8">
    <location>
        <begin position="4"/>
        <end position="120"/>
    </location>
</feature>
<evidence type="ECO:0000259" key="8">
    <source>
        <dbReference type="PROSITE" id="PS50110"/>
    </source>
</evidence>
<keyword evidence="2" id="KW-0902">Two-component regulatory system</keyword>
<dbReference type="InterPro" id="IPR036390">
    <property type="entry name" value="WH_DNA-bd_sf"/>
</dbReference>
<dbReference type="InterPro" id="IPR011006">
    <property type="entry name" value="CheY-like_superfamily"/>
</dbReference>
<keyword evidence="3" id="KW-0805">Transcription regulation</keyword>
<dbReference type="SMART" id="SM00100">
    <property type="entry name" value="cNMP"/>
    <property type="match status" value="1"/>
</dbReference>
<dbReference type="AlphaFoldDB" id="A0A5M6DR25"/>
<keyword evidence="4" id="KW-0238">DNA-binding</keyword>
<dbReference type="InterPro" id="IPR001789">
    <property type="entry name" value="Sig_transdc_resp-reg_receiver"/>
</dbReference>
<evidence type="ECO:0000313" key="11">
    <source>
        <dbReference type="Proteomes" id="UP000323426"/>
    </source>
</evidence>
<evidence type="ECO:0000256" key="1">
    <source>
        <dbReference type="ARBA" id="ARBA00022553"/>
    </source>
</evidence>
<name>A0A5M6DR25_9BACT</name>
<dbReference type="Pfam" id="PF00027">
    <property type="entry name" value="cNMP_binding"/>
    <property type="match status" value="1"/>
</dbReference>
<dbReference type="PROSITE" id="PS51063">
    <property type="entry name" value="HTH_CRP_2"/>
    <property type="match status" value="1"/>
</dbReference>
<dbReference type="Gene3D" id="2.60.120.10">
    <property type="entry name" value="Jelly Rolls"/>
    <property type="match status" value="1"/>
</dbReference>
<comment type="caution">
    <text evidence="10">The sequence shown here is derived from an EMBL/GenBank/DDBJ whole genome shotgun (WGS) entry which is preliminary data.</text>
</comment>
<dbReference type="PROSITE" id="PS50042">
    <property type="entry name" value="CNMP_BINDING_3"/>
    <property type="match status" value="1"/>
</dbReference>
<evidence type="ECO:0000256" key="5">
    <source>
        <dbReference type="ARBA" id="ARBA00023163"/>
    </source>
</evidence>
<dbReference type="PROSITE" id="PS50110">
    <property type="entry name" value="RESPONSE_REGULATORY"/>
    <property type="match status" value="1"/>
</dbReference>
<evidence type="ECO:0000256" key="4">
    <source>
        <dbReference type="ARBA" id="ARBA00023125"/>
    </source>
</evidence>
<evidence type="ECO:0000256" key="6">
    <source>
        <dbReference type="PROSITE-ProRule" id="PRU00169"/>
    </source>
</evidence>
<evidence type="ECO:0000313" key="10">
    <source>
        <dbReference type="EMBL" id="KAA5548650.1"/>
    </source>
</evidence>
<dbReference type="Gene3D" id="1.10.10.10">
    <property type="entry name" value="Winged helix-like DNA-binding domain superfamily/Winged helix DNA-binding domain"/>
    <property type="match status" value="1"/>
</dbReference>
<dbReference type="InterPro" id="IPR014710">
    <property type="entry name" value="RmlC-like_jellyroll"/>
</dbReference>
<dbReference type="PANTHER" id="PTHR48111">
    <property type="entry name" value="REGULATOR OF RPOS"/>
    <property type="match status" value="1"/>
</dbReference>
<dbReference type="InterPro" id="IPR039420">
    <property type="entry name" value="WalR-like"/>
</dbReference>
<evidence type="ECO:0000259" key="9">
    <source>
        <dbReference type="PROSITE" id="PS51063"/>
    </source>
</evidence>
<dbReference type="InterPro" id="IPR036388">
    <property type="entry name" value="WH-like_DNA-bd_sf"/>
</dbReference>
<dbReference type="RefSeq" id="WP_150086978.1">
    <property type="nucleotide sequence ID" value="NZ_VWSF01000002.1"/>
</dbReference>
<dbReference type="GO" id="GO:0005829">
    <property type="term" value="C:cytosol"/>
    <property type="evidence" value="ECO:0007669"/>
    <property type="project" value="TreeGrafter"/>
</dbReference>
<dbReference type="CDD" id="cd00092">
    <property type="entry name" value="HTH_CRP"/>
    <property type="match status" value="1"/>
</dbReference>
<dbReference type="SUPFAM" id="SSF51206">
    <property type="entry name" value="cAMP-binding domain-like"/>
    <property type="match status" value="1"/>
</dbReference>
<dbReference type="PANTHER" id="PTHR48111:SF4">
    <property type="entry name" value="DNA-BINDING DUAL TRANSCRIPTIONAL REGULATOR OMPR"/>
    <property type="match status" value="1"/>
</dbReference>
<evidence type="ECO:0000256" key="3">
    <source>
        <dbReference type="ARBA" id="ARBA00023015"/>
    </source>
</evidence>
<dbReference type="GO" id="GO:0032993">
    <property type="term" value="C:protein-DNA complex"/>
    <property type="evidence" value="ECO:0007669"/>
    <property type="project" value="TreeGrafter"/>
</dbReference>
<dbReference type="SMART" id="SM00448">
    <property type="entry name" value="REC"/>
    <property type="match status" value="1"/>
</dbReference>
<dbReference type="InterPro" id="IPR000595">
    <property type="entry name" value="cNMP-bd_dom"/>
</dbReference>
<organism evidence="10 11">
    <name type="scientific">Adhaeribacter rhizoryzae</name>
    <dbReference type="NCBI Taxonomy" id="2607907"/>
    <lineage>
        <taxon>Bacteria</taxon>
        <taxon>Pseudomonadati</taxon>
        <taxon>Bacteroidota</taxon>
        <taxon>Cytophagia</taxon>
        <taxon>Cytophagales</taxon>
        <taxon>Hymenobacteraceae</taxon>
        <taxon>Adhaeribacter</taxon>
    </lineage>
</organism>
<dbReference type="SUPFAM" id="SSF46785">
    <property type="entry name" value="Winged helix' DNA-binding domain"/>
    <property type="match status" value="1"/>
</dbReference>
<protein>
    <submittedName>
        <fullName evidence="10">Response regulator</fullName>
    </submittedName>
</protein>
<keyword evidence="11" id="KW-1185">Reference proteome</keyword>
<keyword evidence="1 6" id="KW-0597">Phosphoprotein</keyword>
<dbReference type="Pfam" id="PF13545">
    <property type="entry name" value="HTH_Crp_2"/>
    <property type="match status" value="1"/>
</dbReference>
<dbReference type="GO" id="GO:0000156">
    <property type="term" value="F:phosphorelay response regulator activity"/>
    <property type="evidence" value="ECO:0007669"/>
    <property type="project" value="TreeGrafter"/>
</dbReference>
<dbReference type="InterPro" id="IPR012318">
    <property type="entry name" value="HTH_CRP"/>
</dbReference>
<dbReference type="SMART" id="SM00419">
    <property type="entry name" value="HTH_CRP"/>
    <property type="match status" value="1"/>
</dbReference>